<dbReference type="SUPFAM" id="SSF48576">
    <property type="entry name" value="Terpenoid synthases"/>
    <property type="match status" value="1"/>
</dbReference>
<dbReference type="EC" id="4.2.3.-" evidence="4"/>
<reference evidence="5" key="1">
    <citation type="journal article" date="2020" name="Stud. Mycol.">
        <title>101 Dothideomycetes genomes: a test case for predicting lifestyles and emergence of pathogens.</title>
        <authorList>
            <person name="Haridas S."/>
            <person name="Albert R."/>
            <person name="Binder M."/>
            <person name="Bloem J."/>
            <person name="Labutti K."/>
            <person name="Salamov A."/>
            <person name="Andreopoulos B."/>
            <person name="Baker S."/>
            <person name="Barry K."/>
            <person name="Bills G."/>
            <person name="Bluhm B."/>
            <person name="Cannon C."/>
            <person name="Castanera R."/>
            <person name="Culley D."/>
            <person name="Daum C."/>
            <person name="Ezra D."/>
            <person name="Gonzalez J."/>
            <person name="Henrissat B."/>
            <person name="Kuo A."/>
            <person name="Liang C."/>
            <person name="Lipzen A."/>
            <person name="Lutzoni F."/>
            <person name="Magnuson J."/>
            <person name="Mondo S."/>
            <person name="Nolan M."/>
            <person name="Ohm R."/>
            <person name="Pangilinan J."/>
            <person name="Park H.-J."/>
            <person name="Ramirez L."/>
            <person name="Alfaro M."/>
            <person name="Sun H."/>
            <person name="Tritt A."/>
            <person name="Yoshinaga Y."/>
            <person name="Zwiers L.-H."/>
            <person name="Turgeon B."/>
            <person name="Goodwin S."/>
            <person name="Spatafora J."/>
            <person name="Crous P."/>
            <person name="Grigoriev I."/>
        </authorList>
    </citation>
    <scope>NUCLEOTIDE SEQUENCE</scope>
    <source>
        <strain evidence="5">Tuck. ex Michener</strain>
    </source>
</reference>
<dbReference type="OrthoDB" id="2861623at2759"/>
<keyword evidence="4" id="KW-0479">Metal-binding</keyword>
<dbReference type="PANTHER" id="PTHR35201">
    <property type="entry name" value="TERPENE SYNTHASE"/>
    <property type="match status" value="1"/>
</dbReference>
<gene>
    <name evidence="5" type="ORF">EV356DRAFT_567616</name>
</gene>
<keyword evidence="4" id="KW-0456">Lyase</keyword>
<dbReference type="PANTHER" id="PTHR35201:SF4">
    <property type="entry name" value="BETA-PINACENE SYNTHASE-RELATED"/>
    <property type="match status" value="1"/>
</dbReference>
<name>A0A6A6H7K7_VIRVR</name>
<protein>
    <recommendedName>
        <fullName evidence="4">Terpene synthase</fullName>
        <ecNumber evidence="4">4.2.3.-</ecNumber>
    </recommendedName>
</protein>
<keyword evidence="6" id="KW-1185">Reference proteome</keyword>
<dbReference type="InterPro" id="IPR008949">
    <property type="entry name" value="Isoprenoid_synthase_dom_sf"/>
</dbReference>
<evidence type="ECO:0000256" key="3">
    <source>
        <dbReference type="ARBA" id="ARBA00022842"/>
    </source>
</evidence>
<dbReference type="Proteomes" id="UP000800092">
    <property type="component" value="Unassembled WGS sequence"/>
</dbReference>
<dbReference type="AlphaFoldDB" id="A0A6A6H7K7"/>
<dbReference type="Gene3D" id="1.10.600.10">
    <property type="entry name" value="Farnesyl Diphosphate Synthase"/>
    <property type="match status" value="1"/>
</dbReference>
<comment type="cofactor">
    <cofactor evidence="1 4">
        <name>Mg(2+)</name>
        <dbReference type="ChEBI" id="CHEBI:18420"/>
    </cofactor>
</comment>
<sequence length="411" mass="46308">MVSISRRLLLDSLKGQRIHIPDLHVLFQHWPISINKELERLRFDVDRKLQDLFPDDPRLPYLKSADFALFGSSWWPEAEYINLRTATYLAIWLFTWDDEVDAEVGPLASDIQKAHSFRAETIPYVKDCLGISEKVPGVCPSSSIIRSFMAVSEEVCKVYNEEQRSTLVDEIAFFMRTSATEQKARLAPEMPSLPDYIECRMGTSAVGVTCGIIEYAYEKALPSVVMKDPDMKVLWAQVNIIVWVVNDLLSIKKEIAQDTVDSLIPLLYLKHGNVQDAIEIAVSGLEAEIRNFDEISGKLQARYSYDPTTQKALSTFIKACQFNCTGNLHWREFGISDTESRGRLPPYPVCSRYKCGGILPLSGRYLGLATASLGAASPLPYRTIRSANMDNKPCANYANQLKFAVCTIEEI</sequence>
<accession>A0A6A6H7K7</accession>
<dbReference type="GO" id="GO:0046872">
    <property type="term" value="F:metal ion binding"/>
    <property type="evidence" value="ECO:0007669"/>
    <property type="project" value="UniProtKB-KW"/>
</dbReference>
<comment type="similarity">
    <text evidence="2 4">Belongs to the terpene synthase family.</text>
</comment>
<organism evidence="5 6">
    <name type="scientific">Viridothelium virens</name>
    <name type="common">Speckled blister lichen</name>
    <name type="synonym">Trypethelium virens</name>
    <dbReference type="NCBI Taxonomy" id="1048519"/>
    <lineage>
        <taxon>Eukaryota</taxon>
        <taxon>Fungi</taxon>
        <taxon>Dikarya</taxon>
        <taxon>Ascomycota</taxon>
        <taxon>Pezizomycotina</taxon>
        <taxon>Dothideomycetes</taxon>
        <taxon>Dothideomycetes incertae sedis</taxon>
        <taxon>Trypetheliales</taxon>
        <taxon>Trypetheliaceae</taxon>
        <taxon>Viridothelium</taxon>
    </lineage>
</organism>
<dbReference type="Pfam" id="PF19086">
    <property type="entry name" value="Terpene_syn_C_2"/>
    <property type="match status" value="1"/>
</dbReference>
<dbReference type="EMBL" id="ML991803">
    <property type="protein sequence ID" value="KAF2233791.1"/>
    <property type="molecule type" value="Genomic_DNA"/>
</dbReference>
<dbReference type="GO" id="GO:0010333">
    <property type="term" value="F:terpene synthase activity"/>
    <property type="evidence" value="ECO:0007669"/>
    <property type="project" value="InterPro"/>
</dbReference>
<evidence type="ECO:0000313" key="5">
    <source>
        <dbReference type="EMBL" id="KAF2233791.1"/>
    </source>
</evidence>
<dbReference type="InterPro" id="IPR034686">
    <property type="entry name" value="Terpene_cyclase-like_2"/>
</dbReference>
<keyword evidence="3 4" id="KW-0460">Magnesium</keyword>
<dbReference type="GO" id="GO:0008299">
    <property type="term" value="P:isoprenoid biosynthetic process"/>
    <property type="evidence" value="ECO:0007669"/>
    <property type="project" value="UniProtKB-ARBA"/>
</dbReference>
<proteinExistence type="inferred from homology"/>
<evidence type="ECO:0000256" key="4">
    <source>
        <dbReference type="RuleBase" id="RU366034"/>
    </source>
</evidence>
<evidence type="ECO:0000256" key="1">
    <source>
        <dbReference type="ARBA" id="ARBA00001946"/>
    </source>
</evidence>
<evidence type="ECO:0000313" key="6">
    <source>
        <dbReference type="Proteomes" id="UP000800092"/>
    </source>
</evidence>
<evidence type="ECO:0000256" key="2">
    <source>
        <dbReference type="ARBA" id="ARBA00006333"/>
    </source>
</evidence>